<proteinExistence type="predicted"/>
<organism evidence="1 2">
    <name type="scientific">Aeromonas veronii</name>
    <dbReference type="NCBI Taxonomy" id="654"/>
    <lineage>
        <taxon>Bacteria</taxon>
        <taxon>Pseudomonadati</taxon>
        <taxon>Pseudomonadota</taxon>
        <taxon>Gammaproteobacteria</taxon>
        <taxon>Aeromonadales</taxon>
        <taxon>Aeromonadaceae</taxon>
        <taxon>Aeromonas</taxon>
    </lineage>
</organism>
<protein>
    <recommendedName>
        <fullName evidence="3">Lipocalin-like domain-containing protein</fullName>
    </recommendedName>
</protein>
<evidence type="ECO:0000313" key="2">
    <source>
        <dbReference type="Proteomes" id="UP000439123"/>
    </source>
</evidence>
<evidence type="ECO:0000313" key="1">
    <source>
        <dbReference type="EMBL" id="VXA88672.1"/>
    </source>
</evidence>
<dbReference type="EMBL" id="CABWLC010000020">
    <property type="protein sequence ID" value="VXA88672.1"/>
    <property type="molecule type" value="Genomic_DNA"/>
</dbReference>
<sequence>MEGCMKFFIWLLSGSVVFSVHANQDWIGHYSFYESADPEHIQAWDYSLTVNKGGGDNLIYHLEVNGHMTATSLDGKVTTDGNQATFAFLRYTGVNLSRDLHSGDKLFVLERKGNVLLTHWKVLQPVLQSNENSCVYFRIKDGM</sequence>
<dbReference type="InterPro" id="IPR046033">
    <property type="entry name" value="DUF5991"/>
</dbReference>
<reference evidence="1 2" key="1">
    <citation type="submission" date="2019-10" db="EMBL/GenBank/DDBJ databases">
        <authorList>
            <person name="Karimi E."/>
        </authorList>
    </citation>
    <scope>NUCLEOTIDE SEQUENCE [LARGE SCALE GENOMIC DNA]</scope>
    <source>
        <strain evidence="1">Aeromonas sp. 8C</strain>
    </source>
</reference>
<dbReference type="Proteomes" id="UP000439123">
    <property type="component" value="Unassembled WGS sequence"/>
</dbReference>
<name>A0A653LCU8_AERVE</name>
<evidence type="ECO:0008006" key="3">
    <source>
        <dbReference type="Google" id="ProtNLM"/>
    </source>
</evidence>
<dbReference type="Pfam" id="PF19453">
    <property type="entry name" value="DUF5991"/>
    <property type="match status" value="1"/>
</dbReference>
<accession>A0A653LCU8</accession>
<gene>
    <name evidence="1" type="ORF">AERO8C_70300</name>
</gene>
<dbReference type="AlphaFoldDB" id="A0A653LCU8"/>